<dbReference type="PANTHER" id="PTHR15075:SF2">
    <property type="entry name" value="ALPHA-1,6-MANNOSYLGLYCOPROTEIN 6-BETA-N-ACETYLGLUCOSAMINYLTRANSFERASE"/>
    <property type="match status" value="1"/>
</dbReference>
<evidence type="ECO:0000256" key="13">
    <source>
        <dbReference type="ARBA" id="ARBA00048243"/>
    </source>
</evidence>
<comment type="catalytic activity">
    <reaction evidence="13">
        <text>N(4)-{beta-D-GlcNAc-(1-&gt;2)-[beta-D-GlcNAc-(1-&gt;4)]-alpha-D-Man-(1-&gt;3)-[beta-D-GlcNAc-(1-&gt;2)-alpha-D-Man-(1-&gt;6)]-beta-D-Man-(1-&gt;4)-beta-D-GlcNAc-(1-&gt;4)-beta-D-GlcNAc}-L-asparaginyl-[protein] + UDP-N-acetyl-alpha-D-glucosamine = N(4)-{beta-D-GlcNAc-(1-&gt;2)-[beta-D-GlcNAc-(1-&gt;4)]-alpha-D-Man-(1-&gt;3)-[beta-D-GlcNAc-(1-&gt;2)-[beta-D-GlcNAc-(1-&gt;6)]-alpha-D-Man-(1-&gt;6)]-beta-D-Man-(1-&gt;4)-beta-D-GlcNAc-(1-&gt;4)-beta-D-GlcNAc}-L-asparaginyl-[protein] + UDP + H(+)</text>
        <dbReference type="Rhea" id="RHEA:16921"/>
        <dbReference type="Rhea" id="RHEA-COMP:14374"/>
        <dbReference type="Rhea" id="RHEA-COMP:14377"/>
        <dbReference type="ChEBI" id="CHEBI:15378"/>
        <dbReference type="ChEBI" id="CHEBI:57705"/>
        <dbReference type="ChEBI" id="CHEBI:58223"/>
        <dbReference type="ChEBI" id="CHEBI:139507"/>
        <dbReference type="ChEBI" id="CHEBI:139510"/>
        <dbReference type="EC" id="2.4.1.155"/>
    </reaction>
</comment>
<accession>A0A9W9Z0P8</accession>
<proteinExistence type="inferred from homology"/>
<name>A0A9W9Z0P8_9CNID</name>
<keyword evidence="16" id="KW-1185">Reference proteome</keyword>
<keyword evidence="6 15" id="KW-0808">Transferase</keyword>
<dbReference type="AlphaFoldDB" id="A0A9W9Z0P8"/>
<evidence type="ECO:0000256" key="7">
    <source>
        <dbReference type="ARBA" id="ARBA00022692"/>
    </source>
</evidence>
<gene>
    <name evidence="15" type="primary">MGAT5_2</name>
    <name evidence="15" type="ORF">OS493_016754</name>
</gene>
<evidence type="ECO:0000256" key="6">
    <source>
        <dbReference type="ARBA" id="ARBA00022679"/>
    </source>
</evidence>
<comment type="pathway">
    <text evidence="2">Protein modification; protein glycosylation.</text>
</comment>
<dbReference type="GO" id="GO:0000139">
    <property type="term" value="C:Golgi membrane"/>
    <property type="evidence" value="ECO:0007669"/>
    <property type="project" value="UniProtKB-SubCell"/>
</dbReference>
<dbReference type="EMBL" id="MU826834">
    <property type="protein sequence ID" value="KAJ7372831.1"/>
    <property type="molecule type" value="Genomic_DNA"/>
</dbReference>
<evidence type="ECO:0000256" key="11">
    <source>
        <dbReference type="ARBA" id="ARBA00023136"/>
    </source>
</evidence>
<protein>
    <recommendedName>
        <fullName evidence="4">alpha-1,6-mannosyl-glycoprotein 6-beta-N-acetylglucosaminyltransferase</fullName>
        <ecNumber evidence="4">2.4.1.155</ecNumber>
    </recommendedName>
</protein>
<reference evidence="15" key="1">
    <citation type="submission" date="2023-01" db="EMBL/GenBank/DDBJ databases">
        <title>Genome assembly of the deep-sea coral Lophelia pertusa.</title>
        <authorList>
            <person name="Herrera S."/>
            <person name="Cordes E."/>
        </authorList>
    </citation>
    <scope>NUCLEOTIDE SEQUENCE</scope>
    <source>
        <strain evidence="15">USNM1676648</strain>
        <tissue evidence="15">Polyp</tissue>
    </source>
</reference>
<keyword evidence="5 15" id="KW-0328">Glycosyltransferase</keyword>
<keyword evidence="12" id="KW-0325">Glycoprotein</keyword>
<evidence type="ECO:0000256" key="12">
    <source>
        <dbReference type="ARBA" id="ARBA00023180"/>
    </source>
</evidence>
<dbReference type="EC" id="2.4.1.155" evidence="4"/>
<dbReference type="Pfam" id="PF15024">
    <property type="entry name" value="Glyco_transf_18"/>
    <property type="match status" value="1"/>
</dbReference>
<organism evidence="15 16">
    <name type="scientific">Desmophyllum pertusum</name>
    <dbReference type="NCBI Taxonomy" id="174260"/>
    <lineage>
        <taxon>Eukaryota</taxon>
        <taxon>Metazoa</taxon>
        <taxon>Cnidaria</taxon>
        <taxon>Anthozoa</taxon>
        <taxon>Hexacorallia</taxon>
        <taxon>Scleractinia</taxon>
        <taxon>Caryophylliina</taxon>
        <taxon>Caryophylliidae</taxon>
        <taxon>Desmophyllum</taxon>
    </lineage>
</organism>
<dbReference type="PANTHER" id="PTHR15075">
    <property type="entry name" value="ALPHA-MANNOSIDE BETA-1,6-N-ACETYLGLUCOSAMINYLTRANSFERASE"/>
    <property type="match status" value="1"/>
</dbReference>
<evidence type="ECO:0000256" key="3">
    <source>
        <dbReference type="ARBA" id="ARBA00007477"/>
    </source>
</evidence>
<keyword evidence="7" id="KW-0812">Transmembrane</keyword>
<evidence type="ECO:0000256" key="2">
    <source>
        <dbReference type="ARBA" id="ARBA00004922"/>
    </source>
</evidence>
<keyword evidence="8" id="KW-0735">Signal-anchor</keyword>
<keyword evidence="11" id="KW-0472">Membrane</keyword>
<dbReference type="GO" id="GO:0006487">
    <property type="term" value="P:protein N-linked glycosylation"/>
    <property type="evidence" value="ECO:0007669"/>
    <property type="project" value="TreeGrafter"/>
</dbReference>
<keyword evidence="10" id="KW-0333">Golgi apparatus</keyword>
<keyword evidence="9" id="KW-1133">Transmembrane helix</keyword>
<comment type="subcellular location">
    <subcellularLocation>
        <location evidence="1">Golgi apparatus membrane</location>
        <topology evidence="1">Single-pass type II membrane protein</topology>
    </subcellularLocation>
</comment>
<dbReference type="GO" id="GO:0030144">
    <property type="term" value="F:alpha-1,6-mannosylglycoprotein 6-beta-N-acetylglucosaminyltransferase activity"/>
    <property type="evidence" value="ECO:0007669"/>
    <property type="project" value="UniProtKB-EC"/>
</dbReference>
<feature type="domain" description="Glycosyltransferase family 18 catalytic" evidence="14">
    <location>
        <begin position="103"/>
        <end position="655"/>
    </location>
</feature>
<evidence type="ECO:0000256" key="1">
    <source>
        <dbReference type="ARBA" id="ARBA00004323"/>
    </source>
</evidence>
<evidence type="ECO:0000256" key="8">
    <source>
        <dbReference type="ARBA" id="ARBA00022968"/>
    </source>
</evidence>
<comment type="caution">
    <text evidence="15">The sequence shown here is derived from an EMBL/GenBank/DDBJ whole genome shotgun (WGS) entry which is preliminary data.</text>
</comment>
<evidence type="ECO:0000313" key="15">
    <source>
        <dbReference type="EMBL" id="KAJ7372831.1"/>
    </source>
</evidence>
<dbReference type="InterPro" id="IPR052105">
    <property type="entry name" value="MGAT5_Glycosyltransferase"/>
</dbReference>
<comment type="similarity">
    <text evidence="3">Belongs to the glycosyltransferase 18 family.</text>
</comment>
<evidence type="ECO:0000256" key="10">
    <source>
        <dbReference type="ARBA" id="ARBA00023034"/>
    </source>
</evidence>
<evidence type="ECO:0000259" key="14">
    <source>
        <dbReference type="Pfam" id="PF15024"/>
    </source>
</evidence>
<dbReference type="Proteomes" id="UP001163046">
    <property type="component" value="Unassembled WGS sequence"/>
</dbReference>
<evidence type="ECO:0000256" key="4">
    <source>
        <dbReference type="ARBA" id="ARBA00012671"/>
    </source>
</evidence>
<dbReference type="OrthoDB" id="2113294at2759"/>
<evidence type="ECO:0000256" key="9">
    <source>
        <dbReference type="ARBA" id="ARBA00022989"/>
    </source>
</evidence>
<evidence type="ECO:0000256" key="5">
    <source>
        <dbReference type="ARBA" id="ARBA00022676"/>
    </source>
</evidence>
<evidence type="ECO:0000313" key="16">
    <source>
        <dbReference type="Proteomes" id="UP001163046"/>
    </source>
</evidence>
<dbReference type="InterPro" id="IPR026116">
    <property type="entry name" value="GT18_cat"/>
</dbReference>
<sequence length="670" mass="75933">MRRLLSKRTFGLICAGLLVFFLTAQISIFQVTLHVGDSGVTFSLRQQTTVRIFNEAHTFLNVPNNLSDGVVTCDIPEDRLFPLCSMKIKEFNKTWNENCHGEKYKVDPSSMCSVIQYLSEIQAWCPVLPWRQHRNPFNVGTKQQKASIQTDLAALLKKFEGDVYAWMRQRIVGTWTYWISAIEELRLMEHFQERKRKKILIYMASLAQNAYIFKTTLKGGPLGELTQWCDLICALHILGHDLTIGFMKEHLPSTLLLPASDGCARHNMTDGLDIIFTDIQGVNVIADRSGPDYSRHKCKLRSLDSFGTDAEFNYKHYKEEIPGGRSAWGSLDIQLSQILTMYPHSPDNSFLGFAVPRRSGEHETLLKRNKTRNAALVYGKEPEFWKGYANYINAVKRHFSEVHATLGGTKEIRQQYVPEYVIDHGIVNITTLINLLESSKVFVGLGQPFEGPAALEALANGCFFINPKYVPPLDRTNANFWAGKPLSRKITSQNPYAEVFVGKPFVQTVDINNLTEVEEALREITNTKEEPHLPFEFTHAGMLERVNAYVENQNFCKPTNWPPLSELKMILGGEGEACVEACLKKQLTCEPTFFASLNTKETLERVNFRCKSTVFHESILAPSMNTADNTCQLQSQPLLFSCRAAKPGVVRVCPCRSYRKEQVALCESCR</sequence>